<feature type="transmembrane region" description="Helical" evidence="1">
    <location>
        <begin position="44"/>
        <end position="62"/>
    </location>
</feature>
<comment type="caution">
    <text evidence="2">The sequence shown here is derived from an EMBL/GenBank/DDBJ whole genome shotgun (WGS) entry which is preliminary data.</text>
</comment>
<evidence type="ECO:0000313" key="3">
    <source>
        <dbReference type="Proteomes" id="UP000198287"/>
    </source>
</evidence>
<dbReference type="EMBL" id="LNIX01000018">
    <property type="protein sequence ID" value="OXA45308.1"/>
    <property type="molecule type" value="Genomic_DNA"/>
</dbReference>
<sequence length="118" mass="13011">MSMFRDCKIIPRSGYGIRFVVEKCIQAFEVWMTVQLIISLDGMIVHTALFNVLMVTFASLIFSSSQKTLTSLGDSNPSGFHAAGILINGVQEGLGIAKTAQSDPFILGFNTEKFIWMN</sequence>
<accession>A0A226DJY3</accession>
<dbReference type="AlphaFoldDB" id="A0A226DJY3"/>
<protein>
    <submittedName>
        <fullName evidence="2">Uncharacterized protein</fullName>
    </submittedName>
</protein>
<proteinExistence type="predicted"/>
<keyword evidence="1" id="KW-0812">Transmembrane</keyword>
<keyword evidence="1" id="KW-1133">Transmembrane helix</keyword>
<dbReference type="Proteomes" id="UP000198287">
    <property type="component" value="Unassembled WGS sequence"/>
</dbReference>
<gene>
    <name evidence="2" type="ORF">Fcan01_20235</name>
</gene>
<evidence type="ECO:0000256" key="1">
    <source>
        <dbReference type="SAM" id="Phobius"/>
    </source>
</evidence>
<organism evidence="2 3">
    <name type="scientific">Folsomia candida</name>
    <name type="common">Springtail</name>
    <dbReference type="NCBI Taxonomy" id="158441"/>
    <lineage>
        <taxon>Eukaryota</taxon>
        <taxon>Metazoa</taxon>
        <taxon>Ecdysozoa</taxon>
        <taxon>Arthropoda</taxon>
        <taxon>Hexapoda</taxon>
        <taxon>Collembola</taxon>
        <taxon>Entomobryomorpha</taxon>
        <taxon>Isotomoidea</taxon>
        <taxon>Isotomidae</taxon>
        <taxon>Proisotominae</taxon>
        <taxon>Folsomia</taxon>
    </lineage>
</organism>
<reference evidence="2 3" key="1">
    <citation type="submission" date="2015-12" db="EMBL/GenBank/DDBJ databases">
        <title>The genome of Folsomia candida.</title>
        <authorList>
            <person name="Faddeeva A."/>
            <person name="Derks M.F."/>
            <person name="Anvar Y."/>
            <person name="Smit S."/>
            <person name="Van Straalen N."/>
            <person name="Roelofs D."/>
        </authorList>
    </citation>
    <scope>NUCLEOTIDE SEQUENCE [LARGE SCALE GENOMIC DNA]</scope>
    <source>
        <strain evidence="2 3">VU population</strain>
        <tissue evidence="2">Whole body</tissue>
    </source>
</reference>
<keyword evidence="1" id="KW-0472">Membrane</keyword>
<evidence type="ECO:0000313" key="2">
    <source>
        <dbReference type="EMBL" id="OXA45308.1"/>
    </source>
</evidence>
<name>A0A226DJY3_FOLCA</name>
<keyword evidence="3" id="KW-1185">Reference proteome</keyword>